<comment type="caution">
    <text evidence="1">The sequence shown here is derived from an EMBL/GenBank/DDBJ whole genome shotgun (WGS) entry which is preliminary data.</text>
</comment>
<name>A0A9X1RJF8_9BURK</name>
<evidence type="ECO:0000313" key="2">
    <source>
        <dbReference type="Proteomes" id="UP001139308"/>
    </source>
</evidence>
<evidence type="ECO:0000313" key="1">
    <source>
        <dbReference type="EMBL" id="MCG5072225.1"/>
    </source>
</evidence>
<organism evidence="1 2">
    <name type="scientific">Paraburkholderia tagetis</name>
    <dbReference type="NCBI Taxonomy" id="2913261"/>
    <lineage>
        <taxon>Bacteria</taxon>
        <taxon>Pseudomonadati</taxon>
        <taxon>Pseudomonadota</taxon>
        <taxon>Betaproteobacteria</taxon>
        <taxon>Burkholderiales</taxon>
        <taxon>Burkholderiaceae</taxon>
        <taxon>Paraburkholderia</taxon>
    </lineage>
</organism>
<dbReference type="RefSeq" id="WP_238461977.1">
    <property type="nucleotide sequence ID" value="NZ_JAKLJA010000001.1"/>
</dbReference>
<sequence length="84" mass="9052">MPCTPFRFPGGINGIVCTGRKRTSRCSVEGCNAPSGFQCDYQMKPGKTCDRHLCAVHAHQVGADVHFCPAHLAESSGKKQGDLF</sequence>
<reference evidence="1" key="1">
    <citation type="submission" date="2022-01" db="EMBL/GenBank/DDBJ databases">
        <title>Genome sequence and assembly of Parabukholderia sp. RG36.</title>
        <authorList>
            <person name="Chhetri G."/>
        </authorList>
    </citation>
    <scope>NUCLEOTIDE SEQUENCE</scope>
    <source>
        <strain evidence="1">RG36</strain>
    </source>
</reference>
<accession>A0A9X1RJF8</accession>
<keyword evidence="2" id="KW-1185">Reference proteome</keyword>
<dbReference type="EMBL" id="JAKLJA010000001">
    <property type="protein sequence ID" value="MCG5072225.1"/>
    <property type="molecule type" value="Genomic_DNA"/>
</dbReference>
<proteinExistence type="predicted"/>
<dbReference type="Proteomes" id="UP001139308">
    <property type="component" value="Unassembled WGS sequence"/>
</dbReference>
<gene>
    <name evidence="1" type="ORF">L5014_02420</name>
</gene>
<dbReference type="AlphaFoldDB" id="A0A9X1RJF8"/>
<protein>
    <submittedName>
        <fullName evidence="1">Uncharacterized protein</fullName>
    </submittedName>
</protein>